<dbReference type="InterPro" id="IPR050469">
    <property type="entry name" value="Diguanylate_Cyclase"/>
</dbReference>
<dbReference type="PROSITE" id="PS50110">
    <property type="entry name" value="RESPONSE_REGULATORY"/>
    <property type="match status" value="2"/>
</dbReference>
<keyword evidence="7" id="KW-1185">Reference proteome</keyword>
<gene>
    <name evidence="6" type="ORF">AN963_15450</name>
</gene>
<dbReference type="InterPro" id="IPR001789">
    <property type="entry name" value="Sig_transdc_resp-reg_receiver"/>
</dbReference>
<comment type="caution">
    <text evidence="6">The sequence shown here is derived from an EMBL/GenBank/DDBJ whole genome shotgun (WGS) entry which is preliminary data.</text>
</comment>
<feature type="domain" description="Response regulatory" evidence="3">
    <location>
        <begin position="112"/>
        <end position="228"/>
    </location>
</feature>
<evidence type="ECO:0000259" key="4">
    <source>
        <dbReference type="PROSITE" id="PS50887"/>
    </source>
</evidence>
<evidence type="ECO:0000259" key="5">
    <source>
        <dbReference type="PROSITE" id="PS50894"/>
    </source>
</evidence>
<dbReference type="Gene3D" id="3.40.50.2300">
    <property type="match status" value="2"/>
</dbReference>
<dbReference type="Pfam" id="PF01627">
    <property type="entry name" value="Hpt"/>
    <property type="match status" value="1"/>
</dbReference>
<evidence type="ECO:0000256" key="1">
    <source>
        <dbReference type="PROSITE-ProRule" id="PRU00110"/>
    </source>
</evidence>
<feature type="domain" description="HPt" evidence="5">
    <location>
        <begin position="1"/>
        <end position="99"/>
    </location>
</feature>
<dbReference type="InterPro" id="IPR000160">
    <property type="entry name" value="GGDEF_dom"/>
</dbReference>
<dbReference type="Gene3D" id="3.30.70.270">
    <property type="match status" value="1"/>
</dbReference>
<accession>A0ABR5N6V4</accession>
<dbReference type="PROSITE" id="PS50887">
    <property type="entry name" value="GGDEF"/>
    <property type="match status" value="1"/>
</dbReference>
<evidence type="ECO:0000313" key="7">
    <source>
        <dbReference type="Proteomes" id="UP000051063"/>
    </source>
</evidence>
<dbReference type="PANTHER" id="PTHR45138:SF9">
    <property type="entry name" value="DIGUANYLATE CYCLASE DGCM-RELATED"/>
    <property type="match status" value="1"/>
</dbReference>
<dbReference type="InterPro" id="IPR008207">
    <property type="entry name" value="Sig_transdc_His_kin_Hpt_dom"/>
</dbReference>
<feature type="domain" description="GGDEF" evidence="4">
    <location>
        <begin position="268"/>
        <end position="401"/>
    </location>
</feature>
<sequence>MMKYRDALLTHIHKQLEAWFDLRGPLPHDELYRFLHSLKGTSGTIGLTDLSNLSQSLLDQLEAMPPKDWQPADWREFLLEFIALCYEHRSEQELLLDDAEQARENSYENQPLVLILDDDVTLLMYVKEYLEKRNWSVIATVHPHKALDYFHDMNPDCLILDLNIPETGGFQVMQTLSEKIKKQYVPTTVISVDCARETRLRAYRLGADDVMCKPLDMEELAVRLERQLYRKRWMNRILFLDELTGAYNRNSLLDTYQRLFGDAQRADSPLSLAFLDIDHFKKVNDTYGHLVGDDVLSRFASFLQSSAAKNDILFRYGGEEFILLMPQTTVKEAKHRMQQMLDAFCALTFDSANGPFSLSFSAGVVQITDAEKPLPYWLEVADNSLYRAKNSGRCRIEEAVLSETVDSPQIKLKVAIIDDDAMIRTMLAESVKTGFDGWIHADIHEFRDGEAFFQSDWHRGPEPYLVILDGIMPIMDGLEVLQRIRALPNTKRYTVIMLTGRTEEHDIVRALQLGADDYMTKPFSTKELEARIKRLVKRMV</sequence>
<dbReference type="Pfam" id="PF00072">
    <property type="entry name" value="Response_reg"/>
    <property type="match status" value="2"/>
</dbReference>
<feature type="domain" description="Response regulatory" evidence="3">
    <location>
        <begin position="413"/>
        <end position="536"/>
    </location>
</feature>
<dbReference type="InterPro" id="IPR029787">
    <property type="entry name" value="Nucleotide_cyclase"/>
</dbReference>
<dbReference type="Proteomes" id="UP000051063">
    <property type="component" value="Unassembled WGS sequence"/>
</dbReference>
<keyword evidence="2" id="KW-0597">Phosphoprotein</keyword>
<proteinExistence type="predicted"/>
<evidence type="ECO:0000259" key="3">
    <source>
        <dbReference type="PROSITE" id="PS50110"/>
    </source>
</evidence>
<dbReference type="SUPFAM" id="SSF47226">
    <property type="entry name" value="Histidine-containing phosphotransfer domain, HPT domain"/>
    <property type="match status" value="1"/>
</dbReference>
<dbReference type="InterPro" id="IPR043128">
    <property type="entry name" value="Rev_trsase/Diguanyl_cyclase"/>
</dbReference>
<dbReference type="Gene3D" id="1.20.120.160">
    <property type="entry name" value="HPT domain"/>
    <property type="match status" value="1"/>
</dbReference>
<dbReference type="Pfam" id="PF00990">
    <property type="entry name" value="GGDEF"/>
    <property type="match status" value="1"/>
</dbReference>
<dbReference type="SMART" id="SM00448">
    <property type="entry name" value="REC"/>
    <property type="match status" value="2"/>
</dbReference>
<feature type="modified residue" description="4-aspartylphosphate" evidence="2">
    <location>
        <position position="469"/>
    </location>
</feature>
<dbReference type="NCBIfam" id="TIGR00254">
    <property type="entry name" value="GGDEF"/>
    <property type="match status" value="1"/>
</dbReference>
<protein>
    <submittedName>
        <fullName evidence="6">Diguanylate cyclase</fullName>
    </submittedName>
</protein>
<dbReference type="SUPFAM" id="SSF52172">
    <property type="entry name" value="CheY-like"/>
    <property type="match status" value="2"/>
</dbReference>
<feature type="modified residue" description="Phosphohistidine" evidence="1">
    <location>
        <position position="36"/>
    </location>
</feature>
<evidence type="ECO:0000313" key="6">
    <source>
        <dbReference type="EMBL" id="KQL46354.1"/>
    </source>
</evidence>
<evidence type="ECO:0000256" key="2">
    <source>
        <dbReference type="PROSITE-ProRule" id="PRU00169"/>
    </source>
</evidence>
<dbReference type="CDD" id="cd01949">
    <property type="entry name" value="GGDEF"/>
    <property type="match status" value="1"/>
</dbReference>
<dbReference type="PROSITE" id="PS50894">
    <property type="entry name" value="HPT"/>
    <property type="match status" value="1"/>
</dbReference>
<dbReference type="InterPro" id="IPR011006">
    <property type="entry name" value="CheY-like_superfamily"/>
</dbReference>
<name>A0ABR5N6V4_BRECH</name>
<dbReference type="RefSeq" id="WP_055745438.1">
    <property type="nucleotide sequence ID" value="NZ_LJJB01000010.1"/>
</dbReference>
<feature type="modified residue" description="4-aspartylphosphate" evidence="2">
    <location>
        <position position="161"/>
    </location>
</feature>
<dbReference type="EMBL" id="LJJB01000010">
    <property type="protein sequence ID" value="KQL46354.1"/>
    <property type="molecule type" value="Genomic_DNA"/>
</dbReference>
<dbReference type="SUPFAM" id="SSF55073">
    <property type="entry name" value="Nucleotide cyclase"/>
    <property type="match status" value="1"/>
</dbReference>
<organism evidence="6 7">
    <name type="scientific">Brevibacillus choshinensis</name>
    <dbReference type="NCBI Taxonomy" id="54911"/>
    <lineage>
        <taxon>Bacteria</taxon>
        <taxon>Bacillati</taxon>
        <taxon>Bacillota</taxon>
        <taxon>Bacilli</taxon>
        <taxon>Bacillales</taxon>
        <taxon>Paenibacillaceae</taxon>
        <taxon>Brevibacillus</taxon>
    </lineage>
</organism>
<reference evidence="6 7" key="1">
    <citation type="submission" date="2015-09" db="EMBL/GenBank/DDBJ databases">
        <title>Genome sequencing project for genomic taxonomy and phylogenomics of Bacillus-like bacteria.</title>
        <authorList>
            <person name="Liu B."/>
            <person name="Wang J."/>
            <person name="Zhu Y."/>
            <person name="Liu G."/>
            <person name="Chen Q."/>
            <person name="Chen Z."/>
            <person name="Lan J."/>
            <person name="Che J."/>
            <person name="Ge C."/>
            <person name="Shi H."/>
            <person name="Pan Z."/>
            <person name="Liu X."/>
        </authorList>
    </citation>
    <scope>NUCLEOTIDE SEQUENCE [LARGE SCALE GENOMIC DNA]</scope>
    <source>
        <strain evidence="6 7">DSM 8552</strain>
    </source>
</reference>
<dbReference type="PANTHER" id="PTHR45138">
    <property type="entry name" value="REGULATORY COMPONENTS OF SENSORY TRANSDUCTION SYSTEM"/>
    <property type="match status" value="1"/>
</dbReference>
<dbReference type="InterPro" id="IPR036641">
    <property type="entry name" value="HPT_dom_sf"/>
</dbReference>
<dbReference type="SMART" id="SM00267">
    <property type="entry name" value="GGDEF"/>
    <property type="match status" value="1"/>
</dbReference>